<dbReference type="GO" id="GO:0050427">
    <property type="term" value="P:3'-phosphoadenosine 5'-phosphosulfate metabolic process"/>
    <property type="evidence" value="ECO:0007669"/>
    <property type="project" value="TreeGrafter"/>
</dbReference>
<name>A0A5B2VBP0_9HYPH</name>
<dbReference type="AlphaFoldDB" id="A0A5B2VBP0"/>
<dbReference type="CDD" id="cd01638">
    <property type="entry name" value="CysQ"/>
    <property type="match status" value="1"/>
</dbReference>
<dbReference type="Gene3D" id="3.40.190.80">
    <property type="match status" value="1"/>
</dbReference>
<evidence type="ECO:0000313" key="3">
    <source>
        <dbReference type="Proteomes" id="UP000323142"/>
    </source>
</evidence>
<dbReference type="InterPro" id="IPR000760">
    <property type="entry name" value="Inositol_monophosphatase-like"/>
</dbReference>
<feature type="binding site" evidence="1">
    <location>
        <position position="71"/>
    </location>
    <ligand>
        <name>Mg(2+)</name>
        <dbReference type="ChEBI" id="CHEBI:18420"/>
        <label>1</label>
        <note>catalytic</note>
    </ligand>
</feature>
<keyword evidence="3" id="KW-1185">Reference proteome</keyword>
<reference evidence="2 3" key="2">
    <citation type="submission" date="2019-09" db="EMBL/GenBank/DDBJ databases">
        <authorList>
            <person name="Jin C."/>
        </authorList>
    </citation>
    <scope>NUCLEOTIDE SEQUENCE [LARGE SCALE GENOMIC DNA]</scope>
    <source>
        <strain evidence="2 3">BN140002</strain>
    </source>
</reference>
<feature type="binding site" evidence="1">
    <location>
        <position position="90"/>
    </location>
    <ligand>
        <name>Mg(2+)</name>
        <dbReference type="ChEBI" id="CHEBI:18420"/>
        <label>2</label>
    </ligand>
</feature>
<keyword evidence="1" id="KW-0479">Metal-binding</keyword>
<dbReference type="PRINTS" id="PR00377">
    <property type="entry name" value="IMPHPHTASES"/>
</dbReference>
<dbReference type="Gene3D" id="3.30.540.10">
    <property type="entry name" value="Fructose-1,6-Bisphosphatase, subunit A, domain 1"/>
    <property type="match status" value="1"/>
</dbReference>
<keyword evidence="1" id="KW-0460">Magnesium</keyword>
<gene>
    <name evidence="2" type="ORF">F0L46_17940</name>
</gene>
<dbReference type="GO" id="GO:0046854">
    <property type="term" value="P:phosphatidylinositol phosphate biosynthetic process"/>
    <property type="evidence" value="ECO:0007669"/>
    <property type="project" value="InterPro"/>
</dbReference>
<dbReference type="Proteomes" id="UP000323142">
    <property type="component" value="Unassembled WGS sequence"/>
</dbReference>
<dbReference type="InterPro" id="IPR020550">
    <property type="entry name" value="Inositol_monophosphatase_CS"/>
</dbReference>
<feature type="binding site" evidence="1">
    <location>
        <position position="218"/>
    </location>
    <ligand>
        <name>Mg(2+)</name>
        <dbReference type="ChEBI" id="CHEBI:18420"/>
        <label>1</label>
        <note>catalytic</note>
    </ligand>
</feature>
<evidence type="ECO:0000256" key="1">
    <source>
        <dbReference type="PIRSR" id="PIRSR600760-2"/>
    </source>
</evidence>
<dbReference type="EMBL" id="VUOA01000033">
    <property type="protein sequence ID" value="KAA2235709.1"/>
    <property type="molecule type" value="Genomic_DNA"/>
</dbReference>
<proteinExistence type="predicted"/>
<comment type="cofactor">
    <cofactor evidence="1">
        <name>Mg(2+)</name>
        <dbReference type="ChEBI" id="CHEBI:18420"/>
    </cofactor>
</comment>
<protein>
    <submittedName>
        <fullName evidence="2">3'(2'),5'-bisphosphate nucleotidase CysQ</fullName>
    </submittedName>
</protein>
<evidence type="ECO:0000313" key="2">
    <source>
        <dbReference type="EMBL" id="KAA2235709.1"/>
    </source>
</evidence>
<dbReference type="PROSITE" id="PS00630">
    <property type="entry name" value="IMP_2"/>
    <property type="match status" value="1"/>
</dbReference>
<reference evidence="2 3" key="1">
    <citation type="submission" date="2019-09" db="EMBL/GenBank/DDBJ databases">
        <title>Salinarimonas rosea gen. nov., sp. nov., a new member of the a-2 subgroup of the Proteobacteria.</title>
        <authorList>
            <person name="Liu J."/>
        </authorList>
    </citation>
    <scope>NUCLEOTIDE SEQUENCE [LARGE SCALE GENOMIC DNA]</scope>
    <source>
        <strain evidence="2 3">BN140002</strain>
    </source>
</reference>
<organism evidence="2 3">
    <name type="scientific">Salinarimonas soli</name>
    <dbReference type="NCBI Taxonomy" id="1638099"/>
    <lineage>
        <taxon>Bacteria</taxon>
        <taxon>Pseudomonadati</taxon>
        <taxon>Pseudomonadota</taxon>
        <taxon>Alphaproteobacteria</taxon>
        <taxon>Hyphomicrobiales</taxon>
        <taxon>Salinarimonadaceae</taxon>
        <taxon>Salinarimonas</taxon>
    </lineage>
</organism>
<dbReference type="InterPro" id="IPR050725">
    <property type="entry name" value="CysQ/Inositol_MonoPase"/>
</dbReference>
<comment type="caution">
    <text evidence="2">The sequence shown here is derived from an EMBL/GenBank/DDBJ whole genome shotgun (WGS) entry which is preliminary data.</text>
</comment>
<dbReference type="GO" id="GO:0046872">
    <property type="term" value="F:metal ion binding"/>
    <property type="evidence" value="ECO:0007669"/>
    <property type="project" value="UniProtKB-KW"/>
</dbReference>
<accession>A0A5B2VBP0</accession>
<dbReference type="RefSeq" id="WP_149820063.1">
    <property type="nucleotide sequence ID" value="NZ_VUOA01000033.1"/>
</dbReference>
<dbReference type="Pfam" id="PF00459">
    <property type="entry name" value="Inositol_P"/>
    <property type="match status" value="1"/>
</dbReference>
<dbReference type="GO" id="GO:0000103">
    <property type="term" value="P:sulfate assimilation"/>
    <property type="evidence" value="ECO:0007669"/>
    <property type="project" value="TreeGrafter"/>
</dbReference>
<sequence length="276" mass="28358">MRTDPPGLAETAERLSLIALAAGDLVRRMQGTVKGRLKSDGSPTSRADLAAEAAILAGLREAWPDIPVVAEETACTAGCGALFFLADPLDGTKCYLAGEPEFTVNIALVREGRPVAGVIVAPALGRAWRAGADAREARFAPGDPASGLAWRPVRTRPTPGDGVVALVSKRHGDAASEAAIAALPQPRRRTASSAVKFGLIAAGEADVYVRCGRTMEWDTAAGDAIVTAAGGRVIGSDGQPLTYGHRGRGYANGCFAALGDPALAGHLRLPDTCAIA</sequence>
<dbReference type="OrthoDB" id="9785695at2"/>
<dbReference type="GO" id="GO:0008441">
    <property type="term" value="F:3'(2'),5'-bisphosphate nucleotidase activity"/>
    <property type="evidence" value="ECO:0007669"/>
    <property type="project" value="TreeGrafter"/>
</dbReference>
<feature type="binding site" evidence="1">
    <location>
        <position position="89"/>
    </location>
    <ligand>
        <name>Mg(2+)</name>
        <dbReference type="ChEBI" id="CHEBI:18420"/>
        <label>1</label>
        <note>catalytic</note>
    </ligand>
</feature>
<dbReference type="SUPFAM" id="SSF56655">
    <property type="entry name" value="Carbohydrate phosphatase"/>
    <property type="match status" value="1"/>
</dbReference>
<dbReference type="PANTHER" id="PTHR43028">
    <property type="entry name" value="3'(2'),5'-BISPHOSPHATE NUCLEOTIDASE 1"/>
    <property type="match status" value="1"/>
</dbReference>
<dbReference type="PANTHER" id="PTHR43028:SF5">
    <property type="entry name" value="3'(2'),5'-BISPHOSPHATE NUCLEOTIDASE 1"/>
    <property type="match status" value="1"/>
</dbReference>
<feature type="binding site" evidence="1">
    <location>
        <position position="87"/>
    </location>
    <ligand>
        <name>Mg(2+)</name>
        <dbReference type="ChEBI" id="CHEBI:18420"/>
        <label>1</label>
        <note>catalytic</note>
    </ligand>
</feature>